<sequence>MRKKLLEAQEEVKSAREMADKAKCELLSLEFKRGNMSQELGRLNNDVSRRKTQVTALETEIQVKAEETKNMWSLGVTREDCLEIKAIKEENVSLKSKLRNVEGLQLERDELVRQMEAAKEDLFREQKHGRARMEELQEEMDNLAGKLEETESNWSLDQAQLAKLEAAVKKIEKEKNELLQEKAKQCEELKVSLKEENLKSQNRLKKELTDLDTEVQELKAKVNNLQLENIMKDGLTDKLRSEINEMGAIIDRERQEKQRMSSEQKKVLENLKKETGSAVLRLRESMSLENQRALEELKKQLEEEKREAAARSDQRLMHILDKHTYQIEAKNAEIARLEDVITRLESSRQMELHEQIIDAVQREREKIEREKDLQFREEKEEEKRRNNDLLATIDREKQSNRDLMREITGLKKVTYLCVNIQELYFLCLTWVLSNFLGNKGIRCDSDNITL</sequence>
<dbReference type="OrthoDB" id="6158625at2759"/>
<feature type="coiled-coil region" evidence="1">
    <location>
        <begin position="84"/>
        <end position="406"/>
    </location>
</feature>
<keyword evidence="1" id="KW-0175">Coiled coil</keyword>
<keyword evidence="3" id="KW-1185">Reference proteome</keyword>
<protein>
    <submittedName>
        <fullName evidence="2">Uncharacterized protein</fullName>
    </submittedName>
</protein>
<evidence type="ECO:0000313" key="2">
    <source>
        <dbReference type="EMBL" id="CAG5116170.1"/>
    </source>
</evidence>
<dbReference type="EMBL" id="CAJHNH020000220">
    <property type="protein sequence ID" value="CAG5116170.1"/>
    <property type="molecule type" value="Genomic_DNA"/>
</dbReference>
<comment type="caution">
    <text evidence="2">The sequence shown here is derived from an EMBL/GenBank/DDBJ whole genome shotgun (WGS) entry which is preliminary data.</text>
</comment>
<gene>
    <name evidence="2" type="ORF">CUNI_LOCUS1728</name>
</gene>
<name>A0A8S3YM36_9EUPU</name>
<organism evidence="2 3">
    <name type="scientific">Candidula unifasciata</name>
    <dbReference type="NCBI Taxonomy" id="100452"/>
    <lineage>
        <taxon>Eukaryota</taxon>
        <taxon>Metazoa</taxon>
        <taxon>Spiralia</taxon>
        <taxon>Lophotrochozoa</taxon>
        <taxon>Mollusca</taxon>
        <taxon>Gastropoda</taxon>
        <taxon>Heterobranchia</taxon>
        <taxon>Euthyneura</taxon>
        <taxon>Panpulmonata</taxon>
        <taxon>Eupulmonata</taxon>
        <taxon>Stylommatophora</taxon>
        <taxon>Helicina</taxon>
        <taxon>Helicoidea</taxon>
        <taxon>Geomitridae</taxon>
        <taxon>Candidula</taxon>
    </lineage>
</organism>
<proteinExistence type="predicted"/>
<reference evidence="2" key="1">
    <citation type="submission" date="2021-04" db="EMBL/GenBank/DDBJ databases">
        <authorList>
            <consortium name="Molecular Ecology Group"/>
        </authorList>
    </citation>
    <scope>NUCLEOTIDE SEQUENCE</scope>
</reference>
<evidence type="ECO:0000256" key="1">
    <source>
        <dbReference type="SAM" id="Coils"/>
    </source>
</evidence>
<evidence type="ECO:0000313" key="3">
    <source>
        <dbReference type="Proteomes" id="UP000678393"/>
    </source>
</evidence>
<dbReference type="AlphaFoldDB" id="A0A8S3YM36"/>
<dbReference type="Proteomes" id="UP000678393">
    <property type="component" value="Unassembled WGS sequence"/>
</dbReference>
<accession>A0A8S3YM36</accession>